<organism evidence="10 11">
    <name type="scientific">Prunus dulcis</name>
    <name type="common">Almond</name>
    <name type="synonym">Amygdalus dulcis</name>
    <dbReference type="NCBI Taxonomy" id="3755"/>
    <lineage>
        <taxon>Eukaryota</taxon>
        <taxon>Viridiplantae</taxon>
        <taxon>Streptophyta</taxon>
        <taxon>Embryophyta</taxon>
        <taxon>Tracheophyta</taxon>
        <taxon>Spermatophyta</taxon>
        <taxon>Magnoliopsida</taxon>
        <taxon>eudicotyledons</taxon>
        <taxon>Gunneridae</taxon>
        <taxon>Pentapetalae</taxon>
        <taxon>rosids</taxon>
        <taxon>fabids</taxon>
        <taxon>Rosales</taxon>
        <taxon>Rosaceae</taxon>
        <taxon>Amygdaloideae</taxon>
        <taxon>Amygdaleae</taxon>
        <taxon>Prunus</taxon>
    </lineage>
</organism>
<feature type="domain" description="X8" evidence="9">
    <location>
        <begin position="270"/>
        <end position="354"/>
    </location>
</feature>
<evidence type="ECO:0000256" key="1">
    <source>
        <dbReference type="ARBA" id="ARBA00004609"/>
    </source>
</evidence>
<dbReference type="SMART" id="SM00768">
    <property type="entry name" value="X8"/>
    <property type="match status" value="1"/>
</dbReference>
<dbReference type="PANTHER" id="PTHR31044">
    <property type="entry name" value="BETA-1,3 GLUCANASE"/>
    <property type="match status" value="1"/>
</dbReference>
<dbReference type="GO" id="GO:0005886">
    <property type="term" value="C:plasma membrane"/>
    <property type="evidence" value="ECO:0007669"/>
    <property type="project" value="UniProtKB-SubCell"/>
</dbReference>
<dbReference type="EMBL" id="JAJFAZ020000004">
    <property type="protein sequence ID" value="KAI5332540.1"/>
    <property type="molecule type" value="Genomic_DNA"/>
</dbReference>
<evidence type="ECO:0000259" key="9">
    <source>
        <dbReference type="SMART" id="SM00768"/>
    </source>
</evidence>
<comment type="subcellular location">
    <subcellularLocation>
        <location evidence="1">Cell membrane</location>
        <topology evidence="1">Lipid-anchor</topology>
        <topology evidence="1">GPI-anchor</topology>
    </subcellularLocation>
</comment>
<evidence type="ECO:0000256" key="8">
    <source>
        <dbReference type="ARBA" id="ARBA00023288"/>
    </source>
</evidence>
<keyword evidence="2" id="KW-1003">Cell membrane</keyword>
<keyword evidence="8" id="KW-0449">Lipoprotein</keyword>
<dbReference type="FunFam" id="1.20.58.1040:FF:000001">
    <property type="entry name" value="Glucan endo-1,3-beta-glucosidase 4"/>
    <property type="match status" value="1"/>
</dbReference>
<sequence>MATNKEHTRICILFLYLALATISFYQCEARRSMRLLKAVPSPAHQRSLFLKAAKNLKLIKQIDFPLEGSKEIQPYGVSSPLTLPPYDSLAPISLPENAPPYCTTAPNTPQTPSTIFTPTPSTPYPPILPIQSPPGSPTIIIPGPPESISTPNPPVTFPSPTIIFPGPPESTPNPPVTVPSPTIIIPGPPESTPNPPVTVPSPPDFIPSPTIYIPSPPDYEPSPPALVPNPPFSVPSPFGFQPSPPVFEPPIIFPPPTTPPTPKRGPKAPLWCVAKPSVPDPIIQEAMNYACGSGADCGPIQPSGPCFEPNSLFAHASYAFNSFWQRTKVAGGTCEFGGTGMLVTVDPSYDGCHFVYY</sequence>
<evidence type="ECO:0000256" key="7">
    <source>
        <dbReference type="ARBA" id="ARBA00023180"/>
    </source>
</evidence>
<dbReference type="PRINTS" id="PR01217">
    <property type="entry name" value="PRICHEXTENSN"/>
</dbReference>
<dbReference type="Pfam" id="PF07983">
    <property type="entry name" value="X8"/>
    <property type="match status" value="1"/>
</dbReference>
<dbReference type="InterPro" id="IPR044788">
    <property type="entry name" value="X8_dom_prot"/>
</dbReference>
<dbReference type="Proteomes" id="UP001054821">
    <property type="component" value="Chromosome 4"/>
</dbReference>
<dbReference type="AlphaFoldDB" id="A0AAD4VWF0"/>
<evidence type="ECO:0000256" key="5">
    <source>
        <dbReference type="ARBA" id="ARBA00023136"/>
    </source>
</evidence>
<dbReference type="PANTHER" id="PTHR31044:SF28">
    <property type="entry name" value="CARBOHYDRATE-BINDING X8 DOMAIN SUPERFAMILY PROTEIN"/>
    <property type="match status" value="1"/>
</dbReference>
<keyword evidence="7" id="KW-0325">Glycoprotein</keyword>
<accession>A0AAD4VWF0</accession>
<keyword evidence="5" id="KW-0472">Membrane</keyword>
<keyword evidence="4" id="KW-0732">Signal</keyword>
<name>A0AAD4VWF0_PRUDU</name>
<protein>
    <recommendedName>
        <fullName evidence="9">X8 domain-containing protein</fullName>
    </recommendedName>
</protein>
<dbReference type="Gene3D" id="1.20.58.1040">
    <property type="match status" value="1"/>
</dbReference>
<dbReference type="InterPro" id="IPR012946">
    <property type="entry name" value="X8"/>
</dbReference>
<dbReference type="GO" id="GO:0009506">
    <property type="term" value="C:plasmodesma"/>
    <property type="evidence" value="ECO:0007669"/>
    <property type="project" value="UniProtKB-ARBA"/>
</dbReference>
<keyword evidence="3" id="KW-0336">GPI-anchor</keyword>
<keyword evidence="6" id="KW-1015">Disulfide bond</keyword>
<proteinExistence type="predicted"/>
<keyword evidence="11" id="KW-1185">Reference proteome</keyword>
<dbReference type="GO" id="GO:0098552">
    <property type="term" value="C:side of membrane"/>
    <property type="evidence" value="ECO:0007669"/>
    <property type="project" value="UniProtKB-KW"/>
</dbReference>
<evidence type="ECO:0000313" key="11">
    <source>
        <dbReference type="Proteomes" id="UP001054821"/>
    </source>
</evidence>
<gene>
    <name evidence="10" type="ORF">L3X38_022669</name>
</gene>
<evidence type="ECO:0000256" key="6">
    <source>
        <dbReference type="ARBA" id="ARBA00023157"/>
    </source>
</evidence>
<reference evidence="10 11" key="1">
    <citation type="journal article" date="2022" name="G3 (Bethesda)">
        <title>Whole-genome sequence and methylome profiling of the almond [Prunus dulcis (Mill.) D.A. Webb] cultivar 'Nonpareil'.</title>
        <authorList>
            <person name="D'Amico-Willman K.M."/>
            <person name="Ouma W.Z."/>
            <person name="Meulia T."/>
            <person name="Sideli G.M."/>
            <person name="Gradziel T.M."/>
            <person name="Fresnedo-Ramirez J."/>
        </authorList>
    </citation>
    <scope>NUCLEOTIDE SEQUENCE [LARGE SCALE GENOMIC DNA]</scope>
    <source>
        <strain evidence="10">Clone GOH B32 T37-40</strain>
    </source>
</reference>
<evidence type="ECO:0000313" key="10">
    <source>
        <dbReference type="EMBL" id="KAI5332540.1"/>
    </source>
</evidence>
<evidence type="ECO:0000256" key="3">
    <source>
        <dbReference type="ARBA" id="ARBA00022622"/>
    </source>
</evidence>
<evidence type="ECO:0000256" key="2">
    <source>
        <dbReference type="ARBA" id="ARBA00022475"/>
    </source>
</evidence>
<comment type="caution">
    <text evidence="10">The sequence shown here is derived from an EMBL/GenBank/DDBJ whole genome shotgun (WGS) entry which is preliminary data.</text>
</comment>
<evidence type="ECO:0000256" key="4">
    <source>
        <dbReference type="ARBA" id="ARBA00022729"/>
    </source>
</evidence>